<gene>
    <name evidence="3" type="ORF">JX265_002366</name>
</gene>
<evidence type="ECO:0000313" key="3">
    <source>
        <dbReference type="EMBL" id="KAI1879412.1"/>
    </source>
</evidence>
<name>A0A9P9WU78_9PEZI</name>
<reference evidence="3" key="1">
    <citation type="submission" date="2021-03" db="EMBL/GenBank/DDBJ databases">
        <title>Revisited historic fungal species revealed as producer of novel bioactive compounds through whole genome sequencing and comparative genomics.</title>
        <authorList>
            <person name="Vignolle G.A."/>
            <person name="Hochenegger N."/>
            <person name="Mach R.L."/>
            <person name="Mach-Aigner A.R."/>
            <person name="Javad Rahimi M."/>
            <person name="Salim K.A."/>
            <person name="Chan C.M."/>
            <person name="Lim L.B.L."/>
            <person name="Cai F."/>
            <person name="Druzhinina I.S."/>
            <person name="U'Ren J.M."/>
            <person name="Derntl C."/>
        </authorList>
    </citation>
    <scope>NUCLEOTIDE SEQUENCE</scope>
    <source>
        <strain evidence="3">TUCIM 5799</strain>
    </source>
</reference>
<comment type="caution">
    <text evidence="3">The sequence shown here is derived from an EMBL/GenBank/DDBJ whole genome shotgun (WGS) entry which is preliminary data.</text>
</comment>
<dbReference type="GO" id="GO:0016853">
    <property type="term" value="F:isomerase activity"/>
    <property type="evidence" value="ECO:0007669"/>
    <property type="project" value="UniProtKB-KW"/>
</dbReference>
<protein>
    <recommendedName>
        <fullName evidence="5">PrpF protein</fullName>
    </recommendedName>
</protein>
<dbReference type="InterPro" id="IPR007400">
    <property type="entry name" value="PrpF-like"/>
</dbReference>
<evidence type="ECO:0000313" key="4">
    <source>
        <dbReference type="Proteomes" id="UP000829685"/>
    </source>
</evidence>
<dbReference type="PANTHER" id="PTHR43709">
    <property type="entry name" value="ACONITATE ISOMERASE-RELATED"/>
    <property type="match status" value="1"/>
</dbReference>
<keyword evidence="2" id="KW-0413">Isomerase</keyword>
<comment type="similarity">
    <text evidence="1">Belongs to the PrpF family.</text>
</comment>
<dbReference type="Gene3D" id="3.10.310.10">
    <property type="entry name" value="Diaminopimelate Epimerase, Chain A, domain 1"/>
    <property type="match status" value="2"/>
</dbReference>
<sequence>MDRSFPALFVRGGTSNGLVIQRKDLPPEGEWHNILPTAMGSPDHYGRQLNGMGGGISSTSKICVLSTSSRPDADIDFTFVQVGIKDGSLDMAGNCGNMSSAVGPMAWDSGLVMDKEGKISQLDGQTGYQEATVRFFNTNTSKVVHSRFRVAGTPPEYCPRGDFEMEGVPGTQSRITLSFLRPAGAKTGKALPTGKAVDELALSDGSKIAASLIDVSNPGVFVRLQDVGVDISQPETLARTFTPQVVEADARLKARLEEIRRAGAMKMGLDPSIESVPKIVILFPDPGSSAVDIRCLALSMGQAHKAVPLTLALCLGAAANISGTIAAEQIRHREEGKTSVVIGHPSGKVEVGTTMENGQVISAELHRTARLLMKGDVFY</sequence>
<dbReference type="Proteomes" id="UP000829685">
    <property type="component" value="Unassembled WGS sequence"/>
</dbReference>
<proteinExistence type="inferred from homology"/>
<evidence type="ECO:0000256" key="2">
    <source>
        <dbReference type="ARBA" id="ARBA00023235"/>
    </source>
</evidence>
<dbReference type="AlphaFoldDB" id="A0A9P9WU78"/>
<dbReference type="SUPFAM" id="SSF54506">
    <property type="entry name" value="Diaminopimelate epimerase-like"/>
    <property type="match status" value="2"/>
</dbReference>
<evidence type="ECO:0000256" key="1">
    <source>
        <dbReference type="ARBA" id="ARBA00007673"/>
    </source>
</evidence>
<evidence type="ECO:0008006" key="5">
    <source>
        <dbReference type="Google" id="ProtNLM"/>
    </source>
</evidence>
<organism evidence="3 4">
    <name type="scientific">Neoarthrinium moseri</name>
    <dbReference type="NCBI Taxonomy" id="1658444"/>
    <lineage>
        <taxon>Eukaryota</taxon>
        <taxon>Fungi</taxon>
        <taxon>Dikarya</taxon>
        <taxon>Ascomycota</taxon>
        <taxon>Pezizomycotina</taxon>
        <taxon>Sordariomycetes</taxon>
        <taxon>Xylariomycetidae</taxon>
        <taxon>Amphisphaeriales</taxon>
        <taxon>Apiosporaceae</taxon>
        <taxon>Neoarthrinium</taxon>
    </lineage>
</organism>
<dbReference type="PANTHER" id="PTHR43709:SF2">
    <property type="entry name" value="DUF453 DOMAIN PROTEIN (AFU_ORTHOLOGUE AFUA_6G00360)"/>
    <property type="match status" value="1"/>
</dbReference>
<keyword evidence="4" id="KW-1185">Reference proteome</keyword>
<accession>A0A9P9WU78</accession>
<dbReference type="Pfam" id="PF04303">
    <property type="entry name" value="PrpF"/>
    <property type="match status" value="1"/>
</dbReference>
<dbReference type="EMBL" id="JAFIMR010000004">
    <property type="protein sequence ID" value="KAI1879412.1"/>
    <property type="molecule type" value="Genomic_DNA"/>
</dbReference>